<keyword evidence="3" id="KW-0762">Sugar transport</keyword>
<accession>A0ABT9Y868</accession>
<evidence type="ECO:0000256" key="4">
    <source>
        <dbReference type="ARBA" id="ARBA00022679"/>
    </source>
</evidence>
<dbReference type="PROSITE" id="PS51093">
    <property type="entry name" value="PTS_EIIA_TYPE_1"/>
    <property type="match status" value="1"/>
</dbReference>
<dbReference type="InterPro" id="IPR050890">
    <property type="entry name" value="PTS_EIIA_component"/>
</dbReference>
<name>A0ABT9Y868_9FIRM</name>
<dbReference type="Pfam" id="PF00358">
    <property type="entry name" value="PTS_EIIA_1"/>
    <property type="match status" value="1"/>
</dbReference>
<comment type="subcellular location">
    <subcellularLocation>
        <location evidence="1">Cytoplasm</location>
    </subcellularLocation>
</comment>
<evidence type="ECO:0000313" key="9">
    <source>
        <dbReference type="Proteomes" id="UP001239167"/>
    </source>
</evidence>
<dbReference type="EMBL" id="JAUSUE010000010">
    <property type="protein sequence ID" value="MDQ0203906.1"/>
    <property type="molecule type" value="Genomic_DNA"/>
</dbReference>
<reference evidence="8 9" key="1">
    <citation type="submission" date="2023-07" db="EMBL/GenBank/DDBJ databases">
        <title>Genomic Encyclopedia of Type Strains, Phase IV (KMG-IV): sequencing the most valuable type-strain genomes for metagenomic binning, comparative biology and taxonomic classification.</title>
        <authorList>
            <person name="Goeker M."/>
        </authorList>
    </citation>
    <scope>NUCLEOTIDE SEQUENCE [LARGE SCALE GENOMIC DNA]</scope>
    <source>
        <strain evidence="8 9">DSM 16980</strain>
    </source>
</reference>
<dbReference type="NCBIfam" id="TIGR00830">
    <property type="entry name" value="PTBA"/>
    <property type="match status" value="1"/>
</dbReference>
<organism evidence="8 9">
    <name type="scientific">Pectinatus haikarae</name>
    <dbReference type="NCBI Taxonomy" id="349096"/>
    <lineage>
        <taxon>Bacteria</taxon>
        <taxon>Bacillati</taxon>
        <taxon>Bacillota</taxon>
        <taxon>Negativicutes</taxon>
        <taxon>Selenomonadales</taxon>
        <taxon>Selenomonadaceae</taxon>
        <taxon>Pectinatus</taxon>
    </lineage>
</organism>
<protein>
    <submittedName>
        <fullName evidence="8">Glucose-specific phosphotransferase system IIA component</fullName>
    </submittedName>
</protein>
<dbReference type="InterPro" id="IPR011055">
    <property type="entry name" value="Dup_hybrid_motif"/>
</dbReference>
<evidence type="ECO:0000256" key="1">
    <source>
        <dbReference type="ARBA" id="ARBA00004496"/>
    </source>
</evidence>
<feature type="domain" description="PTS EIIA type-1" evidence="7">
    <location>
        <begin position="29"/>
        <end position="132"/>
    </location>
</feature>
<dbReference type="Gene3D" id="2.70.70.10">
    <property type="entry name" value="Glucose Permease (Domain IIA)"/>
    <property type="match status" value="1"/>
</dbReference>
<keyword evidence="4" id="KW-0808">Transferase</keyword>
<dbReference type="PANTHER" id="PTHR45008">
    <property type="entry name" value="PTS SYSTEM GLUCOSE-SPECIFIC EIIA COMPONENT"/>
    <property type="match status" value="1"/>
</dbReference>
<evidence type="ECO:0000256" key="3">
    <source>
        <dbReference type="ARBA" id="ARBA00022597"/>
    </source>
</evidence>
<keyword evidence="2" id="KW-0813">Transport</keyword>
<keyword evidence="9" id="KW-1185">Reference proteome</keyword>
<dbReference type="SUPFAM" id="SSF51261">
    <property type="entry name" value="Duplicated hybrid motif"/>
    <property type="match status" value="1"/>
</dbReference>
<gene>
    <name evidence="8" type="ORF">J2S01_001625</name>
</gene>
<evidence type="ECO:0000313" key="8">
    <source>
        <dbReference type="EMBL" id="MDQ0203906.1"/>
    </source>
</evidence>
<comment type="caution">
    <text evidence="8">The sequence shown here is derived from an EMBL/GenBank/DDBJ whole genome shotgun (WGS) entry which is preliminary data.</text>
</comment>
<dbReference type="RefSeq" id="WP_307224054.1">
    <property type="nucleotide sequence ID" value="NZ_CP116940.1"/>
</dbReference>
<sequence>MMFGLFNKKKIEVFSPIKGKVIDITEVEDEVFSAKMMGDGFAVEPDENFISAPCDGEIAILAKTKHAVAIRAEGVEILIHIGLDTVELEGKGFTAYVKEAELVKRGDKLISFDAEYIKKEGKRITTVLAITNMDEKVKRLAKNLQTQEAVLKIEVK</sequence>
<proteinExistence type="predicted"/>
<dbReference type="PANTHER" id="PTHR45008:SF1">
    <property type="entry name" value="PTS SYSTEM GLUCOSE-SPECIFIC EIIA COMPONENT"/>
    <property type="match status" value="1"/>
</dbReference>
<keyword evidence="6" id="KW-0418">Kinase</keyword>
<evidence type="ECO:0000256" key="5">
    <source>
        <dbReference type="ARBA" id="ARBA00022683"/>
    </source>
</evidence>
<evidence type="ECO:0000256" key="6">
    <source>
        <dbReference type="ARBA" id="ARBA00022777"/>
    </source>
</evidence>
<dbReference type="Proteomes" id="UP001239167">
    <property type="component" value="Unassembled WGS sequence"/>
</dbReference>
<dbReference type="PROSITE" id="PS00371">
    <property type="entry name" value="PTS_EIIA_TYPE_1_HIS"/>
    <property type="match status" value="1"/>
</dbReference>
<dbReference type="InterPro" id="IPR001127">
    <property type="entry name" value="PTS_EIIA_1_perm"/>
</dbReference>
<evidence type="ECO:0000256" key="2">
    <source>
        <dbReference type="ARBA" id="ARBA00022448"/>
    </source>
</evidence>
<evidence type="ECO:0000259" key="7">
    <source>
        <dbReference type="PROSITE" id="PS51093"/>
    </source>
</evidence>
<keyword evidence="5" id="KW-0598">Phosphotransferase system</keyword>